<name>A0A7D4ULV6_9SPHI</name>
<evidence type="ECO:0000256" key="1">
    <source>
        <dbReference type="ARBA" id="ARBA00008919"/>
    </source>
</evidence>
<dbReference type="PANTHER" id="PTHR11929">
    <property type="entry name" value="ALPHA- 1,3 -FUCOSYLTRANSFERASE"/>
    <property type="match status" value="1"/>
</dbReference>
<evidence type="ECO:0000256" key="3">
    <source>
        <dbReference type="ARBA" id="ARBA00022679"/>
    </source>
</evidence>
<feature type="domain" description="Fucosyltransferase C-terminal" evidence="4">
    <location>
        <begin position="116"/>
        <end position="234"/>
    </location>
</feature>
<reference evidence="6 7" key="1">
    <citation type="submission" date="2020-05" db="EMBL/GenBank/DDBJ databases">
        <title>Mucilaginibacter mali sp. nov.</title>
        <authorList>
            <person name="Kim H.S."/>
            <person name="Lee K.C."/>
            <person name="Suh M.K."/>
            <person name="Kim J.-S."/>
            <person name="Han K.-I."/>
            <person name="Eom M.K."/>
            <person name="Shin Y.K."/>
            <person name="Lee J.-S."/>
        </authorList>
    </citation>
    <scope>NUCLEOTIDE SEQUENCE [LARGE SCALE GENOMIC DNA]</scope>
    <source>
        <strain evidence="6 7">G2-14</strain>
    </source>
</reference>
<dbReference type="RefSeq" id="WP_173415116.1">
    <property type="nucleotide sequence ID" value="NZ_CP054139.1"/>
</dbReference>
<sequence length="336" mass="39651">MKKKIRIKFQNGVNYQIIINQVLNIVLDEFEFEESDQPDFIFFGPYGNDVPAPGPYVRIGYFCENVIPDLDSCEWAFGIPREQEINNPKYKRIQWHNLNPEDLVKKNVDAEQILASKNKFCNFLYSHRVPYREEFFRQLSKYKKIDAPGKSMNNMPSIDSRPGEDLWTSKHHFLSPYKFTIAFENYVYPGYQTEKLYDAMLCQSIPIYCGDPFIGDIFNTKSFVNTPDYTDVNNTTLVRWLERNSQCNFEDIRPAFYRSPQNRVQRKLKAIGRELKMKQQFNKLDFSSLIERIIDLDTSPEKYIAMLQQPWFNDNKVPQGISLRERWIEIFSGGKA</sequence>
<evidence type="ECO:0000259" key="4">
    <source>
        <dbReference type="Pfam" id="PF00852"/>
    </source>
</evidence>
<keyword evidence="7" id="KW-1185">Reference proteome</keyword>
<dbReference type="SUPFAM" id="SSF53756">
    <property type="entry name" value="UDP-Glycosyltransferase/glycogen phosphorylase"/>
    <property type="match status" value="1"/>
</dbReference>
<dbReference type="Proteomes" id="UP000505355">
    <property type="component" value="Chromosome"/>
</dbReference>
<evidence type="ECO:0000256" key="2">
    <source>
        <dbReference type="ARBA" id="ARBA00022676"/>
    </source>
</evidence>
<organism evidence="6 7">
    <name type="scientific">Mucilaginibacter mali</name>
    <dbReference type="NCBI Taxonomy" id="2740462"/>
    <lineage>
        <taxon>Bacteria</taxon>
        <taxon>Pseudomonadati</taxon>
        <taxon>Bacteroidota</taxon>
        <taxon>Sphingobacteriia</taxon>
        <taxon>Sphingobacteriales</taxon>
        <taxon>Sphingobacteriaceae</taxon>
        <taxon>Mucilaginibacter</taxon>
    </lineage>
</organism>
<evidence type="ECO:0000313" key="6">
    <source>
        <dbReference type="EMBL" id="QKJ30441.1"/>
    </source>
</evidence>
<dbReference type="GO" id="GO:0046920">
    <property type="term" value="F:alpha-(1-&gt;3)-fucosyltransferase activity"/>
    <property type="evidence" value="ECO:0007669"/>
    <property type="project" value="TreeGrafter"/>
</dbReference>
<dbReference type="EMBL" id="CP054139">
    <property type="protein sequence ID" value="QKJ30441.1"/>
    <property type="molecule type" value="Genomic_DNA"/>
</dbReference>
<dbReference type="GO" id="GO:0016020">
    <property type="term" value="C:membrane"/>
    <property type="evidence" value="ECO:0007669"/>
    <property type="project" value="InterPro"/>
</dbReference>
<keyword evidence="2" id="KW-0328">Glycosyltransferase</keyword>
<dbReference type="KEGG" id="mmab:HQ865_11965"/>
<comment type="similarity">
    <text evidence="1">Belongs to the glycosyltransferase 10 family.</text>
</comment>
<feature type="domain" description="Alpha-(1,3)-fucosyltransferase FucT N-terminal" evidence="5">
    <location>
        <begin position="7"/>
        <end position="83"/>
    </location>
</feature>
<gene>
    <name evidence="6" type="ORF">HQ865_11965</name>
</gene>
<dbReference type="InterPro" id="IPR001503">
    <property type="entry name" value="Glyco_trans_10"/>
</dbReference>
<evidence type="ECO:0000259" key="5">
    <source>
        <dbReference type="Pfam" id="PF18025"/>
    </source>
</evidence>
<dbReference type="InterPro" id="IPR055270">
    <property type="entry name" value="Glyco_tran_10_C"/>
</dbReference>
<accession>A0A7D4ULV6</accession>
<dbReference type="Pfam" id="PF00852">
    <property type="entry name" value="Glyco_transf_10"/>
    <property type="match status" value="1"/>
</dbReference>
<keyword evidence="3" id="KW-0808">Transferase</keyword>
<dbReference type="InterPro" id="IPR041058">
    <property type="entry name" value="FucT_N"/>
</dbReference>
<dbReference type="Pfam" id="PF18025">
    <property type="entry name" value="FucT_N"/>
    <property type="match status" value="1"/>
</dbReference>
<dbReference type="AlphaFoldDB" id="A0A7D4ULV6"/>
<dbReference type="PANTHER" id="PTHR11929:SF194">
    <property type="entry name" value="ALPHA-(1,3)-FUCOSYLTRANSFERASE 10"/>
    <property type="match status" value="1"/>
</dbReference>
<evidence type="ECO:0000313" key="7">
    <source>
        <dbReference type="Proteomes" id="UP000505355"/>
    </source>
</evidence>
<dbReference type="Gene3D" id="3.40.50.11660">
    <property type="entry name" value="Glycosyl transferase family 10, C-terminal domain"/>
    <property type="match status" value="1"/>
</dbReference>
<proteinExistence type="inferred from homology"/>
<protein>
    <submittedName>
        <fullName evidence="6">Uncharacterized protein</fullName>
    </submittedName>
</protein>
<dbReference type="InterPro" id="IPR038577">
    <property type="entry name" value="GT10-like_C_sf"/>
</dbReference>